<protein>
    <submittedName>
        <fullName evidence="1">Uncharacterized protein</fullName>
    </submittedName>
</protein>
<dbReference type="AlphaFoldDB" id="A0AAP0CS41"/>
<evidence type="ECO:0000313" key="2">
    <source>
        <dbReference type="Proteomes" id="UP001408789"/>
    </source>
</evidence>
<gene>
    <name evidence="1" type="ORF">SSX86_019175</name>
</gene>
<accession>A0AAP0CS41</accession>
<name>A0AAP0CS41_9ASTR</name>
<proteinExistence type="predicted"/>
<keyword evidence="2" id="KW-1185">Reference proteome</keyword>
<evidence type="ECO:0000313" key="1">
    <source>
        <dbReference type="EMBL" id="KAK9061991.1"/>
    </source>
</evidence>
<dbReference type="Proteomes" id="UP001408789">
    <property type="component" value="Unassembled WGS sequence"/>
</dbReference>
<reference evidence="1 2" key="1">
    <citation type="submission" date="2024-04" db="EMBL/GenBank/DDBJ databases">
        <title>The reference genome of an endangered Asteraceae, Deinandra increscens subsp. villosa, native to the Central Coast of California.</title>
        <authorList>
            <person name="Guilliams M."/>
            <person name="Hasenstab-Lehman K."/>
            <person name="Meyer R."/>
            <person name="Mcevoy S."/>
        </authorList>
    </citation>
    <scope>NUCLEOTIDE SEQUENCE [LARGE SCALE GENOMIC DNA]</scope>
    <source>
        <tissue evidence="1">Leaf</tissue>
    </source>
</reference>
<dbReference type="EMBL" id="JBCNJP010000019">
    <property type="protein sequence ID" value="KAK9061991.1"/>
    <property type="molecule type" value="Genomic_DNA"/>
</dbReference>
<organism evidence="1 2">
    <name type="scientific">Deinandra increscens subsp. villosa</name>
    <dbReference type="NCBI Taxonomy" id="3103831"/>
    <lineage>
        <taxon>Eukaryota</taxon>
        <taxon>Viridiplantae</taxon>
        <taxon>Streptophyta</taxon>
        <taxon>Embryophyta</taxon>
        <taxon>Tracheophyta</taxon>
        <taxon>Spermatophyta</taxon>
        <taxon>Magnoliopsida</taxon>
        <taxon>eudicotyledons</taxon>
        <taxon>Gunneridae</taxon>
        <taxon>Pentapetalae</taxon>
        <taxon>asterids</taxon>
        <taxon>campanulids</taxon>
        <taxon>Asterales</taxon>
        <taxon>Asteraceae</taxon>
        <taxon>Asteroideae</taxon>
        <taxon>Heliantheae alliance</taxon>
        <taxon>Madieae</taxon>
        <taxon>Madiinae</taxon>
        <taxon>Deinandra</taxon>
    </lineage>
</organism>
<comment type="caution">
    <text evidence="1">The sequence shown here is derived from an EMBL/GenBank/DDBJ whole genome shotgun (WGS) entry which is preliminary data.</text>
</comment>
<sequence>MNNQLISTATAVGSRLATTSEDALLLRQKQQEIYIQVPDVPSAKTRKSKPDRSLVNGPREDYLTFGVPLYDASMKCDWKAAKRILDLKPELVRYSLTENGDTALHLAASIKKKQARREVCEKSDG</sequence>